<dbReference type="Proteomes" id="UP001501509">
    <property type="component" value="Unassembled WGS sequence"/>
</dbReference>
<dbReference type="EMBL" id="BAAATD010000002">
    <property type="protein sequence ID" value="GAA2588737.1"/>
    <property type="molecule type" value="Genomic_DNA"/>
</dbReference>
<comment type="similarity">
    <text evidence="1">Belongs to the LysR transcriptional regulatory family.</text>
</comment>
<dbReference type="InterPro" id="IPR005119">
    <property type="entry name" value="LysR_subst-bd"/>
</dbReference>
<feature type="compositionally biased region" description="Polar residues" evidence="5">
    <location>
        <begin position="337"/>
        <end position="346"/>
    </location>
</feature>
<evidence type="ECO:0000256" key="5">
    <source>
        <dbReference type="SAM" id="MobiDB-lite"/>
    </source>
</evidence>
<feature type="domain" description="HTH lysR-type" evidence="6">
    <location>
        <begin position="1"/>
        <end position="58"/>
    </location>
</feature>
<protein>
    <submittedName>
        <fullName evidence="7">LysR family transcriptional regulator</fullName>
    </submittedName>
</protein>
<dbReference type="SUPFAM" id="SSF53850">
    <property type="entry name" value="Periplasmic binding protein-like II"/>
    <property type="match status" value="1"/>
</dbReference>
<dbReference type="SUPFAM" id="SSF46785">
    <property type="entry name" value="Winged helix' DNA-binding domain"/>
    <property type="match status" value="1"/>
</dbReference>
<evidence type="ECO:0000256" key="2">
    <source>
        <dbReference type="ARBA" id="ARBA00023015"/>
    </source>
</evidence>
<dbReference type="InterPro" id="IPR000847">
    <property type="entry name" value="LysR_HTH_N"/>
</dbReference>
<dbReference type="Pfam" id="PF03466">
    <property type="entry name" value="LysR_substrate"/>
    <property type="match status" value="1"/>
</dbReference>
<sequence length="346" mass="37360">MELRVVEAFLAVADELHFGRAAVRLGVTQGRVSQMIRSLEREIGAALFVRTSRKVRLTLLGERFRAGALAGYEQLMGTLRECQEAATSVGGLLRIGYLPGAGAYIAPMVAAFQARYADCRVEASSIPLPAALIPYDALASGEWDIVVAWAPSGDPRVVAAAGLTVGSTFISTPRAVVVPQGHPLTALETVSWDDLANYELLNPSNTVRPELRDLWTPRSAPSGRVLRYTADDVMTMGGGRERTVEDLMLLVALGRGLYVSITTLLEHFPYQGLDLVPMRDAGAKHLAPMWTTAAETAAIRAFAELTAEHRRDHAPRFTPSGTSLGTCPGINEASVHRLSNSREPFP</sequence>
<evidence type="ECO:0000259" key="6">
    <source>
        <dbReference type="PROSITE" id="PS50931"/>
    </source>
</evidence>
<gene>
    <name evidence="7" type="ORF">GCM10010411_22000</name>
</gene>
<evidence type="ECO:0000313" key="8">
    <source>
        <dbReference type="Proteomes" id="UP001501509"/>
    </source>
</evidence>
<evidence type="ECO:0000313" key="7">
    <source>
        <dbReference type="EMBL" id="GAA2588737.1"/>
    </source>
</evidence>
<dbReference type="RefSeq" id="WP_344540184.1">
    <property type="nucleotide sequence ID" value="NZ_BAAATD010000002.1"/>
</dbReference>
<dbReference type="Pfam" id="PF00126">
    <property type="entry name" value="HTH_1"/>
    <property type="match status" value="1"/>
</dbReference>
<dbReference type="Gene3D" id="1.10.10.10">
    <property type="entry name" value="Winged helix-like DNA-binding domain superfamily/Winged helix DNA-binding domain"/>
    <property type="match status" value="1"/>
</dbReference>
<accession>A0ABN3PPD3</accession>
<keyword evidence="4" id="KW-0804">Transcription</keyword>
<dbReference type="PROSITE" id="PS50931">
    <property type="entry name" value="HTH_LYSR"/>
    <property type="match status" value="1"/>
</dbReference>
<evidence type="ECO:0000256" key="1">
    <source>
        <dbReference type="ARBA" id="ARBA00009437"/>
    </source>
</evidence>
<dbReference type="PRINTS" id="PR00039">
    <property type="entry name" value="HTHLYSR"/>
</dbReference>
<dbReference type="PANTHER" id="PTHR30346:SF0">
    <property type="entry name" value="HCA OPERON TRANSCRIPTIONAL ACTIVATOR HCAR"/>
    <property type="match status" value="1"/>
</dbReference>
<dbReference type="InterPro" id="IPR036388">
    <property type="entry name" value="WH-like_DNA-bd_sf"/>
</dbReference>
<evidence type="ECO:0000256" key="4">
    <source>
        <dbReference type="ARBA" id="ARBA00023163"/>
    </source>
</evidence>
<proteinExistence type="inferred from homology"/>
<feature type="region of interest" description="Disordered" evidence="5">
    <location>
        <begin position="312"/>
        <end position="346"/>
    </location>
</feature>
<keyword evidence="8" id="KW-1185">Reference proteome</keyword>
<organism evidence="7 8">
    <name type="scientific">Actinomadura fulvescens</name>
    <dbReference type="NCBI Taxonomy" id="46160"/>
    <lineage>
        <taxon>Bacteria</taxon>
        <taxon>Bacillati</taxon>
        <taxon>Actinomycetota</taxon>
        <taxon>Actinomycetes</taxon>
        <taxon>Streptosporangiales</taxon>
        <taxon>Thermomonosporaceae</taxon>
        <taxon>Actinomadura</taxon>
    </lineage>
</organism>
<keyword evidence="3" id="KW-0238">DNA-binding</keyword>
<reference evidence="7 8" key="1">
    <citation type="journal article" date="2019" name="Int. J. Syst. Evol. Microbiol.">
        <title>The Global Catalogue of Microorganisms (GCM) 10K type strain sequencing project: providing services to taxonomists for standard genome sequencing and annotation.</title>
        <authorList>
            <consortium name="The Broad Institute Genomics Platform"/>
            <consortium name="The Broad Institute Genome Sequencing Center for Infectious Disease"/>
            <person name="Wu L."/>
            <person name="Ma J."/>
        </authorList>
    </citation>
    <scope>NUCLEOTIDE SEQUENCE [LARGE SCALE GENOMIC DNA]</scope>
    <source>
        <strain evidence="7 8">JCM 6833</strain>
    </source>
</reference>
<dbReference type="Gene3D" id="3.40.190.10">
    <property type="entry name" value="Periplasmic binding protein-like II"/>
    <property type="match status" value="2"/>
</dbReference>
<evidence type="ECO:0000256" key="3">
    <source>
        <dbReference type="ARBA" id="ARBA00023125"/>
    </source>
</evidence>
<name>A0ABN3PPD3_9ACTN</name>
<dbReference type="PANTHER" id="PTHR30346">
    <property type="entry name" value="TRANSCRIPTIONAL DUAL REGULATOR HCAR-RELATED"/>
    <property type="match status" value="1"/>
</dbReference>
<comment type="caution">
    <text evidence="7">The sequence shown here is derived from an EMBL/GenBank/DDBJ whole genome shotgun (WGS) entry which is preliminary data.</text>
</comment>
<keyword evidence="2" id="KW-0805">Transcription regulation</keyword>
<dbReference type="InterPro" id="IPR036390">
    <property type="entry name" value="WH_DNA-bd_sf"/>
</dbReference>